<protein>
    <submittedName>
        <fullName evidence="3">Short-chain dehydrogenase</fullName>
    </submittedName>
</protein>
<keyword evidence="2" id="KW-0560">Oxidoreductase</keyword>
<organism evidence="3 4">
    <name type="scientific">Novosphingobium indicum</name>
    <dbReference type="NCBI Taxonomy" id="462949"/>
    <lineage>
        <taxon>Bacteria</taxon>
        <taxon>Pseudomonadati</taxon>
        <taxon>Pseudomonadota</taxon>
        <taxon>Alphaproteobacteria</taxon>
        <taxon>Sphingomonadales</taxon>
        <taxon>Sphingomonadaceae</taxon>
        <taxon>Novosphingobium</taxon>
    </lineage>
</organism>
<dbReference type="PANTHER" id="PTHR42901">
    <property type="entry name" value="ALCOHOL DEHYDROGENASE"/>
    <property type="match status" value="1"/>
</dbReference>
<dbReference type="Pfam" id="PF00106">
    <property type="entry name" value="adh_short"/>
    <property type="match status" value="1"/>
</dbReference>
<dbReference type="InterPro" id="IPR002347">
    <property type="entry name" value="SDR_fam"/>
</dbReference>
<dbReference type="RefSeq" id="WP_188819474.1">
    <property type="nucleotide sequence ID" value="NZ_BMLK01000008.1"/>
</dbReference>
<sequence length="264" mass="28220">MFIDRYGPWALIAGASEGTGAAFARRIAAEGIRPILVARRIEPLNDLATEIEREHGVESLTIATDLTAEDACDIIVQAVGSREVGLFVANAGADLNGQEFLDADMPAWLDLVALNVATPLKLCHHFGRHMRERGHGGIILLGTGVSYGGMKSLAVYSGAKSFLLSFGESLWSELKPYGVDVLNLMLGRTDTPAFRRALAEKGLPLPTGLAAPQDVAETALKRLALGPVHNWGATDDLPGFAPTSPDERRARIARLEEAGKAVMK</sequence>
<dbReference type="SUPFAM" id="SSF51735">
    <property type="entry name" value="NAD(P)-binding Rossmann-fold domains"/>
    <property type="match status" value="1"/>
</dbReference>
<comment type="caution">
    <text evidence="3">The sequence shown here is derived from an EMBL/GenBank/DDBJ whole genome shotgun (WGS) entry which is preliminary data.</text>
</comment>
<dbReference type="Gene3D" id="3.40.50.720">
    <property type="entry name" value="NAD(P)-binding Rossmann-like Domain"/>
    <property type="match status" value="1"/>
</dbReference>
<comment type="similarity">
    <text evidence="1">Belongs to the short-chain dehydrogenases/reductases (SDR) family.</text>
</comment>
<dbReference type="InterPro" id="IPR036291">
    <property type="entry name" value="NAD(P)-bd_dom_sf"/>
</dbReference>
<reference evidence="4" key="1">
    <citation type="journal article" date="2019" name="Int. J. Syst. Evol. Microbiol.">
        <title>The Global Catalogue of Microorganisms (GCM) 10K type strain sequencing project: providing services to taxonomists for standard genome sequencing and annotation.</title>
        <authorList>
            <consortium name="The Broad Institute Genomics Platform"/>
            <consortium name="The Broad Institute Genome Sequencing Center for Infectious Disease"/>
            <person name="Wu L."/>
            <person name="Ma J."/>
        </authorList>
    </citation>
    <scope>NUCLEOTIDE SEQUENCE [LARGE SCALE GENOMIC DNA]</scope>
    <source>
        <strain evidence="4">CGMCC 1.6784</strain>
    </source>
</reference>
<name>A0ABQ2JJU7_9SPHN</name>
<dbReference type="EMBL" id="BMLK01000008">
    <property type="protein sequence ID" value="GGN49039.1"/>
    <property type="molecule type" value="Genomic_DNA"/>
</dbReference>
<dbReference type="Proteomes" id="UP000605099">
    <property type="component" value="Unassembled WGS sequence"/>
</dbReference>
<evidence type="ECO:0000256" key="2">
    <source>
        <dbReference type="ARBA" id="ARBA00023002"/>
    </source>
</evidence>
<accession>A0ABQ2JJU7</accession>
<dbReference type="PRINTS" id="PR00081">
    <property type="entry name" value="GDHRDH"/>
</dbReference>
<dbReference type="PANTHER" id="PTHR42901:SF1">
    <property type="entry name" value="ALCOHOL DEHYDROGENASE"/>
    <property type="match status" value="1"/>
</dbReference>
<evidence type="ECO:0000256" key="1">
    <source>
        <dbReference type="ARBA" id="ARBA00006484"/>
    </source>
</evidence>
<gene>
    <name evidence="3" type="ORF">GCM10011349_19260</name>
</gene>
<proteinExistence type="inferred from homology"/>
<evidence type="ECO:0000313" key="3">
    <source>
        <dbReference type="EMBL" id="GGN49039.1"/>
    </source>
</evidence>
<keyword evidence="4" id="KW-1185">Reference proteome</keyword>
<evidence type="ECO:0000313" key="4">
    <source>
        <dbReference type="Proteomes" id="UP000605099"/>
    </source>
</evidence>